<gene>
    <name evidence="3" type="ORF">GCM10023171_05880</name>
</gene>
<protein>
    <submittedName>
        <fullName evidence="3">Alpha/beta hydrolase</fullName>
    </submittedName>
</protein>
<comment type="caution">
    <text evidence="3">The sequence shown here is derived from an EMBL/GenBank/DDBJ whole genome shotgun (WGS) entry which is preliminary data.</text>
</comment>
<keyword evidence="3" id="KW-0378">Hydrolase</keyword>
<dbReference type="SUPFAM" id="SSF53474">
    <property type="entry name" value="alpha/beta-Hydrolases"/>
    <property type="match status" value="1"/>
</dbReference>
<dbReference type="InterPro" id="IPR050228">
    <property type="entry name" value="Carboxylesterase_BioH"/>
</dbReference>
<feature type="domain" description="AB hydrolase-1" evidence="2">
    <location>
        <begin position="74"/>
        <end position="170"/>
    </location>
</feature>
<evidence type="ECO:0000259" key="2">
    <source>
        <dbReference type="Pfam" id="PF00561"/>
    </source>
</evidence>
<dbReference type="EMBL" id="BAABGP010000004">
    <property type="protein sequence ID" value="GAA4479885.1"/>
    <property type="molecule type" value="Genomic_DNA"/>
</dbReference>
<sequence length="315" mass="33309">MPISTRLLTAGLRAGGAVSPPLAGRLALRLFFTTTPRMTVREVDRATHEAAQRERIRIRGSEVVAYRWGHAERAVLLMHGWQGRASQFAPLVRELVSAGFRVVAFDAPAHGGSGGRRTDVRDWVEAAARLQRTDGPFHALVGHSFGGFAALTAARTVVPSPRVAVVAGGASPAAFLAEFSRALHLEPAVAASLEQRFAARFGLDPDGIAAAYDAIRDPLPSGTELLVVHDRDDRRMPDADAVRVHAAHAGRSQLLRTDGLGHNRVLAADPVLDAIVAFADGGIAEVDARRSDASDIDGSRVRAGDSADSPASAVP</sequence>
<dbReference type="Gene3D" id="3.40.50.1820">
    <property type="entry name" value="alpha/beta hydrolase"/>
    <property type="match status" value="1"/>
</dbReference>
<dbReference type="InterPro" id="IPR000073">
    <property type="entry name" value="AB_hydrolase_1"/>
</dbReference>
<dbReference type="Pfam" id="PF00561">
    <property type="entry name" value="Abhydrolase_1"/>
    <property type="match status" value="1"/>
</dbReference>
<keyword evidence="4" id="KW-1185">Reference proteome</keyword>
<evidence type="ECO:0000313" key="3">
    <source>
        <dbReference type="EMBL" id="GAA4479885.1"/>
    </source>
</evidence>
<evidence type="ECO:0000256" key="1">
    <source>
        <dbReference type="SAM" id="MobiDB-lite"/>
    </source>
</evidence>
<dbReference type="Proteomes" id="UP001500731">
    <property type="component" value="Unassembled WGS sequence"/>
</dbReference>
<feature type="region of interest" description="Disordered" evidence="1">
    <location>
        <begin position="289"/>
        <end position="315"/>
    </location>
</feature>
<reference evidence="4" key="1">
    <citation type="journal article" date="2019" name="Int. J. Syst. Evol. Microbiol.">
        <title>The Global Catalogue of Microorganisms (GCM) 10K type strain sequencing project: providing services to taxonomists for standard genome sequencing and annotation.</title>
        <authorList>
            <consortium name="The Broad Institute Genomics Platform"/>
            <consortium name="The Broad Institute Genome Sequencing Center for Infectious Disease"/>
            <person name="Wu L."/>
            <person name="Ma J."/>
        </authorList>
    </citation>
    <scope>NUCLEOTIDE SEQUENCE [LARGE SCALE GENOMIC DNA]</scope>
    <source>
        <strain evidence="4">JCM 17839</strain>
    </source>
</reference>
<dbReference type="InterPro" id="IPR029058">
    <property type="entry name" value="AB_hydrolase_fold"/>
</dbReference>
<evidence type="ECO:0000313" key="4">
    <source>
        <dbReference type="Proteomes" id="UP001500731"/>
    </source>
</evidence>
<proteinExistence type="predicted"/>
<dbReference type="RefSeq" id="WP_345184181.1">
    <property type="nucleotide sequence ID" value="NZ_BAABGP010000004.1"/>
</dbReference>
<organism evidence="3 4">
    <name type="scientific">Microbacterium panaciterrae</name>
    <dbReference type="NCBI Taxonomy" id="985759"/>
    <lineage>
        <taxon>Bacteria</taxon>
        <taxon>Bacillati</taxon>
        <taxon>Actinomycetota</taxon>
        <taxon>Actinomycetes</taxon>
        <taxon>Micrococcales</taxon>
        <taxon>Microbacteriaceae</taxon>
        <taxon>Microbacterium</taxon>
    </lineage>
</organism>
<dbReference type="PANTHER" id="PTHR43194:SF2">
    <property type="entry name" value="PEROXISOMAL MEMBRANE PROTEIN LPX1"/>
    <property type="match status" value="1"/>
</dbReference>
<dbReference type="PANTHER" id="PTHR43194">
    <property type="entry name" value="HYDROLASE ALPHA/BETA FOLD FAMILY"/>
    <property type="match status" value="1"/>
</dbReference>
<feature type="compositionally biased region" description="Basic and acidic residues" evidence="1">
    <location>
        <begin position="289"/>
        <end position="305"/>
    </location>
</feature>
<name>A0ABP8P289_9MICO</name>
<accession>A0ABP8P289</accession>
<dbReference type="GO" id="GO:0016787">
    <property type="term" value="F:hydrolase activity"/>
    <property type="evidence" value="ECO:0007669"/>
    <property type="project" value="UniProtKB-KW"/>
</dbReference>